<dbReference type="AlphaFoldDB" id="A0A9W6Q8F5"/>
<protein>
    <submittedName>
        <fullName evidence="2">Uncharacterized protein</fullName>
    </submittedName>
</protein>
<gene>
    <name evidence="2" type="ORF">Kpho02_42760</name>
</gene>
<proteinExistence type="predicted"/>
<reference evidence="2" key="1">
    <citation type="submission" date="2023-02" db="EMBL/GenBank/DDBJ databases">
        <title>Kitasatospora phosalacinea NBRC 14627.</title>
        <authorList>
            <person name="Ichikawa N."/>
            <person name="Sato H."/>
            <person name="Tonouchi N."/>
        </authorList>
    </citation>
    <scope>NUCLEOTIDE SEQUENCE</scope>
    <source>
        <strain evidence="2">NBRC 14627</strain>
    </source>
</reference>
<feature type="transmembrane region" description="Helical" evidence="1">
    <location>
        <begin position="103"/>
        <end position="122"/>
    </location>
</feature>
<dbReference type="EMBL" id="BSSA01000014">
    <property type="protein sequence ID" value="GLW71977.1"/>
    <property type="molecule type" value="Genomic_DNA"/>
</dbReference>
<keyword evidence="1" id="KW-0472">Membrane</keyword>
<dbReference type="RefSeq" id="WP_285737709.1">
    <property type="nucleotide sequence ID" value="NZ_BSSA01000014.1"/>
</dbReference>
<evidence type="ECO:0000313" key="3">
    <source>
        <dbReference type="Proteomes" id="UP001165041"/>
    </source>
</evidence>
<keyword evidence="1" id="KW-1133">Transmembrane helix</keyword>
<feature type="transmembrane region" description="Helical" evidence="1">
    <location>
        <begin position="131"/>
        <end position="149"/>
    </location>
</feature>
<feature type="transmembrane region" description="Helical" evidence="1">
    <location>
        <begin position="48"/>
        <end position="66"/>
    </location>
</feature>
<accession>A0A9W6Q8F5</accession>
<evidence type="ECO:0000256" key="1">
    <source>
        <dbReference type="SAM" id="Phobius"/>
    </source>
</evidence>
<keyword evidence="1" id="KW-0812">Transmembrane</keyword>
<comment type="caution">
    <text evidence="2">The sequence shown here is derived from an EMBL/GenBank/DDBJ whole genome shotgun (WGS) entry which is preliminary data.</text>
</comment>
<organism evidence="2 3">
    <name type="scientific">Kitasatospora phosalacinea</name>
    <dbReference type="NCBI Taxonomy" id="2065"/>
    <lineage>
        <taxon>Bacteria</taxon>
        <taxon>Bacillati</taxon>
        <taxon>Actinomycetota</taxon>
        <taxon>Actinomycetes</taxon>
        <taxon>Kitasatosporales</taxon>
        <taxon>Streptomycetaceae</taxon>
        <taxon>Kitasatospora</taxon>
    </lineage>
</organism>
<dbReference type="Proteomes" id="UP001165041">
    <property type="component" value="Unassembled WGS sequence"/>
</dbReference>
<name>A0A9W6Q8F5_9ACTN</name>
<sequence>MGIDRFGPRARAALAGAALGVVALLEAWAAVLSERSCEYPRCLPDTELWLAVTAPLVFVVLGRLLLGRAGVERVWSTVYVAGALSVLLLRPLTLVTFDLPHPWLLASPYLAACFAAAAHLCGRTASRLSRLLLAVGLAGTVLVAFLAPFPESSTPVPAPPATADPLPR</sequence>
<feature type="transmembrane region" description="Helical" evidence="1">
    <location>
        <begin position="78"/>
        <end position="97"/>
    </location>
</feature>
<evidence type="ECO:0000313" key="2">
    <source>
        <dbReference type="EMBL" id="GLW71977.1"/>
    </source>
</evidence>